<name>A0A9P6VGA4_9HELO</name>
<evidence type="ECO:0000313" key="3">
    <source>
        <dbReference type="Proteomes" id="UP000785200"/>
    </source>
</evidence>
<sequence length="528" mass="60798">MAVEAEISCEGIYEIASSTVESATWKRDANINLESSRKVLKKMEENGITTPRGRKSLFQLQVAHNHEEQNPGDDRIVIHRSWMDELQELQQQFAAGIFSEFIDDPSSGAGVIDDQPPVKKKPRLVVNPDMQRLRRLRAWVERLKKNGETIPTNGSRTVELKILEAKSEAGEIPALVHHDAVPKKKGKRMKINPEWKLLVHLRWRVEARKKQGKPTRLLEKLMELETKFKAGQIEQYIINSDHATPLDPTNVDSTHAESSVQKELVPEESLESEKPKAKRKMLRGLKRTEKFTRMKILERRIDNNHANSMRAAPLFADYEAIIEMQKRAKALEGSDAKDLQREIDEKTANFNEDIENLGRSASETFRHRLDNHRTFQNDPPILYWDRREAEPLQVKPDEFYPEHELCLLDFHPAPLWPVLRQDFPASYDVFEYILSSMFVTGTQSVESALKSVAPGALEWLHAECPSLTDMSKGGNPDLGLLTVRCLTLEMFKEIMEAWMRWPFRPDRFELMKKSGSATYDPDEEARNE</sequence>
<gene>
    <name evidence="2" type="ORF">D0Z07_7202</name>
</gene>
<feature type="region of interest" description="Disordered" evidence="1">
    <location>
        <begin position="241"/>
        <end position="281"/>
    </location>
</feature>
<dbReference type="EMBL" id="VNKQ01000013">
    <property type="protein sequence ID" value="KAG0647230.1"/>
    <property type="molecule type" value="Genomic_DNA"/>
</dbReference>
<feature type="compositionally biased region" description="Polar residues" evidence="1">
    <location>
        <begin position="250"/>
        <end position="261"/>
    </location>
</feature>
<reference evidence="2" key="1">
    <citation type="submission" date="2019-07" db="EMBL/GenBank/DDBJ databases">
        <title>Hyphodiscus hymeniophilus genome sequencing and assembly.</title>
        <authorList>
            <person name="Kramer G."/>
            <person name="Nodwell J."/>
        </authorList>
    </citation>
    <scope>NUCLEOTIDE SEQUENCE</scope>
    <source>
        <strain evidence="2">ATCC 34498</strain>
    </source>
</reference>
<keyword evidence="3" id="KW-1185">Reference proteome</keyword>
<evidence type="ECO:0000313" key="2">
    <source>
        <dbReference type="EMBL" id="KAG0647230.1"/>
    </source>
</evidence>
<evidence type="ECO:0000256" key="1">
    <source>
        <dbReference type="SAM" id="MobiDB-lite"/>
    </source>
</evidence>
<protein>
    <submittedName>
        <fullName evidence="2">Uncharacterized protein</fullName>
    </submittedName>
</protein>
<proteinExistence type="predicted"/>
<dbReference type="OrthoDB" id="16079at2759"/>
<accession>A0A9P6VGA4</accession>
<dbReference type="AlphaFoldDB" id="A0A9P6VGA4"/>
<comment type="caution">
    <text evidence="2">The sequence shown here is derived from an EMBL/GenBank/DDBJ whole genome shotgun (WGS) entry which is preliminary data.</text>
</comment>
<dbReference type="Gene3D" id="1.10.8.100">
    <property type="entry name" value="Ribosomal RNA adenine dimethylase-like, domain 2"/>
    <property type="match status" value="1"/>
</dbReference>
<dbReference type="InterPro" id="IPR023165">
    <property type="entry name" value="rRNA_Ade_diMease-like_C"/>
</dbReference>
<dbReference type="Proteomes" id="UP000785200">
    <property type="component" value="Unassembled WGS sequence"/>
</dbReference>
<organism evidence="2 3">
    <name type="scientific">Hyphodiscus hymeniophilus</name>
    <dbReference type="NCBI Taxonomy" id="353542"/>
    <lineage>
        <taxon>Eukaryota</taxon>
        <taxon>Fungi</taxon>
        <taxon>Dikarya</taxon>
        <taxon>Ascomycota</taxon>
        <taxon>Pezizomycotina</taxon>
        <taxon>Leotiomycetes</taxon>
        <taxon>Helotiales</taxon>
        <taxon>Hyphodiscaceae</taxon>
        <taxon>Hyphodiscus</taxon>
    </lineage>
</organism>